<name>A0A918P6A8_9NEIS</name>
<dbReference type="InterPro" id="IPR036680">
    <property type="entry name" value="SPOR-like_sf"/>
</dbReference>
<sequence>MAGLSAQEELLMLRKRARRRLVGAIVIALVSVAVMFKVVKSVPDQAMRPESIEIAGEASAPVAAPRAASAPVAKAASASAPDAELPPPVAAAGTELPANLSSVAQDDRTAAKPAAEPAPPRPAQASAPSLKTPEPKTAPKPAAEPKPEAKPKPADPRPRKVDPAAILEGRVDGESGMHETPKPGKTDSKFEIQLAALSDSAKVDALRGKLSSVGVSARFSKVETSKGTVTRVRVGPFANRQEADAALRKLARAGVTGIIVSRP</sequence>
<dbReference type="AlphaFoldDB" id="A0A918P6A8"/>
<dbReference type="Gene3D" id="3.30.70.1070">
    <property type="entry name" value="Sporulation related repeat"/>
    <property type="match status" value="1"/>
</dbReference>
<gene>
    <name evidence="4" type="ORF">GCM10011289_30810</name>
</gene>
<dbReference type="GO" id="GO:0030428">
    <property type="term" value="C:cell septum"/>
    <property type="evidence" value="ECO:0007669"/>
    <property type="project" value="TreeGrafter"/>
</dbReference>
<dbReference type="GO" id="GO:0032506">
    <property type="term" value="P:cytokinetic process"/>
    <property type="evidence" value="ECO:0007669"/>
    <property type="project" value="TreeGrafter"/>
</dbReference>
<evidence type="ECO:0000256" key="2">
    <source>
        <dbReference type="SAM" id="Phobius"/>
    </source>
</evidence>
<dbReference type="EMBL" id="BMYX01000020">
    <property type="protein sequence ID" value="GGY24995.1"/>
    <property type="molecule type" value="Genomic_DNA"/>
</dbReference>
<dbReference type="SUPFAM" id="SSF110997">
    <property type="entry name" value="Sporulation related repeat"/>
    <property type="match status" value="1"/>
</dbReference>
<comment type="caution">
    <text evidence="4">The sequence shown here is derived from an EMBL/GenBank/DDBJ whole genome shotgun (WGS) entry which is preliminary data.</text>
</comment>
<accession>A0A918P6A8</accession>
<dbReference type="PROSITE" id="PS51724">
    <property type="entry name" value="SPOR"/>
    <property type="match status" value="1"/>
</dbReference>
<dbReference type="PANTHER" id="PTHR38687">
    <property type="entry name" value="CELL DIVISION PROTEIN DEDD-RELATED"/>
    <property type="match status" value="1"/>
</dbReference>
<dbReference type="GO" id="GO:0032153">
    <property type="term" value="C:cell division site"/>
    <property type="evidence" value="ECO:0007669"/>
    <property type="project" value="TreeGrafter"/>
</dbReference>
<evidence type="ECO:0000313" key="4">
    <source>
        <dbReference type="EMBL" id="GGY24995.1"/>
    </source>
</evidence>
<dbReference type="Proteomes" id="UP000645257">
    <property type="component" value="Unassembled WGS sequence"/>
</dbReference>
<keyword evidence="2" id="KW-0812">Transmembrane</keyword>
<reference evidence="4" key="1">
    <citation type="journal article" date="2014" name="Int. J. Syst. Evol. Microbiol.">
        <title>Complete genome sequence of Corynebacterium casei LMG S-19264T (=DSM 44701T), isolated from a smear-ripened cheese.</title>
        <authorList>
            <consortium name="US DOE Joint Genome Institute (JGI-PGF)"/>
            <person name="Walter F."/>
            <person name="Albersmeier A."/>
            <person name="Kalinowski J."/>
            <person name="Ruckert C."/>
        </authorList>
    </citation>
    <scope>NUCLEOTIDE SEQUENCE</scope>
    <source>
        <strain evidence="4">KCTC 32182</strain>
    </source>
</reference>
<dbReference type="PANTHER" id="PTHR38687:SF1">
    <property type="entry name" value="CELL DIVISION PROTEIN DEDD"/>
    <property type="match status" value="1"/>
</dbReference>
<evidence type="ECO:0000259" key="3">
    <source>
        <dbReference type="PROSITE" id="PS51724"/>
    </source>
</evidence>
<proteinExistence type="predicted"/>
<feature type="compositionally biased region" description="Basic and acidic residues" evidence="1">
    <location>
        <begin position="143"/>
        <end position="162"/>
    </location>
</feature>
<reference evidence="4" key="2">
    <citation type="submission" date="2020-09" db="EMBL/GenBank/DDBJ databases">
        <authorList>
            <person name="Sun Q."/>
            <person name="Kim S."/>
        </authorList>
    </citation>
    <scope>NUCLEOTIDE SEQUENCE</scope>
    <source>
        <strain evidence="4">KCTC 32182</strain>
    </source>
</reference>
<feature type="transmembrane region" description="Helical" evidence="2">
    <location>
        <begin position="21"/>
        <end position="39"/>
    </location>
</feature>
<feature type="region of interest" description="Disordered" evidence="1">
    <location>
        <begin position="104"/>
        <end position="187"/>
    </location>
</feature>
<dbReference type="InterPro" id="IPR007730">
    <property type="entry name" value="SPOR-like_dom"/>
</dbReference>
<feature type="compositionally biased region" description="Basic and acidic residues" evidence="1">
    <location>
        <begin position="169"/>
        <end position="187"/>
    </location>
</feature>
<evidence type="ECO:0000256" key="1">
    <source>
        <dbReference type="SAM" id="MobiDB-lite"/>
    </source>
</evidence>
<dbReference type="Pfam" id="PF05036">
    <property type="entry name" value="SPOR"/>
    <property type="match status" value="1"/>
</dbReference>
<feature type="domain" description="SPOR" evidence="3">
    <location>
        <begin position="184"/>
        <end position="262"/>
    </location>
</feature>
<evidence type="ECO:0000313" key="5">
    <source>
        <dbReference type="Proteomes" id="UP000645257"/>
    </source>
</evidence>
<protein>
    <submittedName>
        <fullName evidence="4">Sporulation protein</fullName>
    </submittedName>
</protein>
<dbReference type="InterPro" id="IPR052521">
    <property type="entry name" value="Cell_div_SPOR-domain"/>
</dbReference>
<keyword evidence="5" id="KW-1185">Reference proteome</keyword>
<feature type="compositionally biased region" description="Low complexity" evidence="1">
    <location>
        <begin position="123"/>
        <end position="132"/>
    </location>
</feature>
<dbReference type="RefSeq" id="WP_189535946.1">
    <property type="nucleotide sequence ID" value="NZ_BMYX01000020.1"/>
</dbReference>
<keyword evidence="2" id="KW-0472">Membrane</keyword>
<keyword evidence="2" id="KW-1133">Transmembrane helix</keyword>
<organism evidence="4 5">
    <name type="scientific">Paludibacterium paludis</name>
    <dbReference type="NCBI Taxonomy" id="1225769"/>
    <lineage>
        <taxon>Bacteria</taxon>
        <taxon>Pseudomonadati</taxon>
        <taxon>Pseudomonadota</taxon>
        <taxon>Betaproteobacteria</taxon>
        <taxon>Neisseriales</taxon>
        <taxon>Chromobacteriaceae</taxon>
        <taxon>Paludibacterium</taxon>
    </lineage>
</organism>
<dbReference type="GO" id="GO:0042834">
    <property type="term" value="F:peptidoglycan binding"/>
    <property type="evidence" value="ECO:0007669"/>
    <property type="project" value="InterPro"/>
</dbReference>